<dbReference type="CDD" id="cd07730">
    <property type="entry name" value="metallo-hydrolase-like_MBL-fold"/>
    <property type="match status" value="2"/>
</dbReference>
<evidence type="ECO:0000256" key="4">
    <source>
        <dbReference type="ARBA" id="ARBA00022801"/>
    </source>
</evidence>
<feature type="compositionally biased region" description="Basic and acidic residues" evidence="6">
    <location>
        <begin position="910"/>
        <end position="920"/>
    </location>
</feature>
<evidence type="ECO:0000313" key="8">
    <source>
        <dbReference type="EMBL" id="KAJ3566396.1"/>
    </source>
</evidence>
<keyword evidence="4" id="KW-0378">Hydrolase</keyword>
<dbReference type="InterPro" id="IPR051013">
    <property type="entry name" value="MBL_superfamily_lactonases"/>
</dbReference>
<evidence type="ECO:0000256" key="3">
    <source>
        <dbReference type="ARBA" id="ARBA00022723"/>
    </source>
</evidence>
<dbReference type="Gene3D" id="3.60.15.10">
    <property type="entry name" value="Ribonuclease Z/Hydroxyacylglutathione hydrolase-like"/>
    <property type="match status" value="3"/>
</dbReference>
<sequence length="931" mass="103657">MALPLPAENQPYVTVSALESGRIFHDNAMFIDNPPPGSSSYEWVPSLSFLLQHSLSKNKFLFDMGIWKDFKQSPPALLATIPPTFKVEIPQDVIESLAKGCLSPLDIDTVCLSHVHFDHTGYSAPFTNSQFVLGGQTMELFDTVGFWPSIPDSPFRDDLVPLKRTRFLEEDARWESVGPFPRAHDFYGDGSLYIIDAPGHILGHINILARTSADGGWIYLAGDTAHHWNLVTGESRIACNHSTGKAFFHHDKEMAEETIKRVQKVRENPRVRILLAHDTPWYAENKGGDAVGPLKRFEIDLFPFHHIDNMAKHGIDSLPDRLLSTILLQCLPIYTSPRGCAGPTWKNLRRQERDCLRLVSRRWNFLVTSTPQFWSLIDVELYHKYGSLRLKPSCFGIIALWLYRSANLPLDIILFIEDEGCNHLAMYQAMAEVLDLLWTSVHRWRTLKLNLSETSGLFWSVRSLAKARLLEAVHFSNSIPGCLIEPTIRGFGDLSALRAFSIDGLQVTASRAMIAHMPLHQLTRLDVLLHERSLADGLHVFRECVAVTWIRIDSLGDPGSVDVRKLGGLVKLPQLRVLELAGMRCHATRQLSGRSLYSDGFISHPGHSLRVFRASELLLNQLESFFDNPHLVQIPVVEVKLLSADANSPDQAREVLEECGVGKKMNGRHLAIRVTLIMSLPPPSADQPFCKVSALESGHLHCIDSLFIDNPSSPDDLKRFPTLSFLLQHSSSTKKLVFDLGLRKDWHNAPPALLSSIPPTFKLEVDQDVVESLAKGGVGALFPKSRFVVGGETRRIIDLVKVKEGGLWPPNEESVYSADSIPLDRTTFLGDDIPWESIGPFPKAYDFYGDGSVYIVDAPGHLSGHVNLLARTSNDGAWIYLAGDTAHHWNLIKGISAVACRHDGQAISHEDREVAEESIRRVGGGGEGGEG</sequence>
<name>A0AAD5VPZ1_9AGAR</name>
<feature type="compositionally biased region" description="Gly residues" evidence="6">
    <location>
        <begin position="922"/>
        <end position="931"/>
    </location>
</feature>
<dbReference type="PANTHER" id="PTHR42978">
    <property type="entry name" value="QUORUM-QUENCHING LACTONASE YTNP-RELATED-RELATED"/>
    <property type="match status" value="1"/>
</dbReference>
<evidence type="ECO:0000256" key="5">
    <source>
        <dbReference type="ARBA" id="ARBA00022833"/>
    </source>
</evidence>
<dbReference type="Proteomes" id="UP001213000">
    <property type="component" value="Unassembled WGS sequence"/>
</dbReference>
<dbReference type="PANTHER" id="PTHR42978:SF2">
    <property type="entry name" value="102 KBASES UNSTABLE REGION: FROM 1 TO 119443"/>
    <property type="match status" value="1"/>
</dbReference>
<evidence type="ECO:0000259" key="7">
    <source>
        <dbReference type="SMART" id="SM00849"/>
    </source>
</evidence>
<comment type="cofactor">
    <cofactor evidence="1">
        <name>Zn(2+)</name>
        <dbReference type="ChEBI" id="CHEBI:29105"/>
    </cofactor>
</comment>
<evidence type="ECO:0000256" key="1">
    <source>
        <dbReference type="ARBA" id="ARBA00001947"/>
    </source>
</evidence>
<evidence type="ECO:0000256" key="6">
    <source>
        <dbReference type="SAM" id="MobiDB-lite"/>
    </source>
</evidence>
<dbReference type="SMART" id="SM00849">
    <property type="entry name" value="Lactamase_B"/>
    <property type="match status" value="1"/>
</dbReference>
<keyword evidence="5" id="KW-0862">Zinc</keyword>
<gene>
    <name evidence="8" type="ORF">NP233_g7038</name>
</gene>
<dbReference type="GO" id="GO:0016787">
    <property type="term" value="F:hydrolase activity"/>
    <property type="evidence" value="ECO:0007669"/>
    <property type="project" value="UniProtKB-KW"/>
</dbReference>
<comment type="similarity">
    <text evidence="2">Belongs to the metallo-beta-lactamase superfamily.</text>
</comment>
<organism evidence="8 9">
    <name type="scientific">Leucocoprinus birnbaumii</name>
    <dbReference type="NCBI Taxonomy" id="56174"/>
    <lineage>
        <taxon>Eukaryota</taxon>
        <taxon>Fungi</taxon>
        <taxon>Dikarya</taxon>
        <taxon>Basidiomycota</taxon>
        <taxon>Agaricomycotina</taxon>
        <taxon>Agaricomycetes</taxon>
        <taxon>Agaricomycetidae</taxon>
        <taxon>Agaricales</taxon>
        <taxon>Agaricineae</taxon>
        <taxon>Agaricaceae</taxon>
        <taxon>Leucocoprinus</taxon>
    </lineage>
</organism>
<evidence type="ECO:0000256" key="2">
    <source>
        <dbReference type="ARBA" id="ARBA00007749"/>
    </source>
</evidence>
<accession>A0AAD5VPZ1</accession>
<comment type="caution">
    <text evidence="8">The sequence shown here is derived from an EMBL/GenBank/DDBJ whole genome shotgun (WGS) entry which is preliminary data.</text>
</comment>
<reference evidence="8" key="1">
    <citation type="submission" date="2022-07" db="EMBL/GenBank/DDBJ databases">
        <title>Genome Sequence of Leucocoprinus birnbaumii.</title>
        <authorList>
            <person name="Buettner E."/>
        </authorList>
    </citation>
    <scope>NUCLEOTIDE SEQUENCE</scope>
    <source>
        <strain evidence="8">VT141</strain>
    </source>
</reference>
<evidence type="ECO:0000313" key="9">
    <source>
        <dbReference type="Proteomes" id="UP001213000"/>
    </source>
</evidence>
<dbReference type="InterPro" id="IPR001279">
    <property type="entry name" value="Metallo-B-lactamas"/>
</dbReference>
<keyword evidence="3" id="KW-0479">Metal-binding</keyword>
<dbReference type="AlphaFoldDB" id="A0AAD5VPZ1"/>
<proteinExistence type="inferred from homology"/>
<feature type="region of interest" description="Disordered" evidence="6">
    <location>
        <begin position="910"/>
        <end position="931"/>
    </location>
</feature>
<dbReference type="SUPFAM" id="SSF56281">
    <property type="entry name" value="Metallo-hydrolase/oxidoreductase"/>
    <property type="match status" value="3"/>
</dbReference>
<protein>
    <recommendedName>
        <fullName evidence="7">Metallo-beta-lactamase domain-containing protein</fullName>
    </recommendedName>
</protein>
<dbReference type="GO" id="GO:0046872">
    <property type="term" value="F:metal ion binding"/>
    <property type="evidence" value="ECO:0007669"/>
    <property type="project" value="UniProtKB-KW"/>
</dbReference>
<dbReference type="InterPro" id="IPR036866">
    <property type="entry name" value="RibonucZ/Hydroxyglut_hydro"/>
</dbReference>
<feature type="domain" description="Metallo-beta-lactamase" evidence="7">
    <location>
        <begin position="45"/>
        <end position="277"/>
    </location>
</feature>
<keyword evidence="9" id="KW-1185">Reference proteome</keyword>
<dbReference type="EMBL" id="JANIEX010000491">
    <property type="protein sequence ID" value="KAJ3566396.1"/>
    <property type="molecule type" value="Genomic_DNA"/>
</dbReference>